<organism evidence="6 7">
    <name type="scientific">Dokdonella soli</name>
    <dbReference type="NCBI Taxonomy" id="529810"/>
    <lineage>
        <taxon>Bacteria</taxon>
        <taxon>Pseudomonadati</taxon>
        <taxon>Pseudomonadota</taxon>
        <taxon>Gammaproteobacteria</taxon>
        <taxon>Lysobacterales</taxon>
        <taxon>Rhodanobacteraceae</taxon>
        <taxon>Dokdonella</taxon>
    </lineage>
</organism>
<evidence type="ECO:0000256" key="4">
    <source>
        <dbReference type="ARBA" id="ARBA00022840"/>
    </source>
</evidence>
<comment type="caution">
    <text evidence="6">The sequence shown here is derived from an EMBL/GenBank/DDBJ whole genome shotgun (WGS) entry which is preliminary data.</text>
</comment>
<dbReference type="SUPFAM" id="SSF52540">
    <property type="entry name" value="P-loop containing nucleoside triphosphate hydrolases"/>
    <property type="match status" value="1"/>
</dbReference>
<evidence type="ECO:0000259" key="5">
    <source>
        <dbReference type="PROSITE" id="PS50893"/>
    </source>
</evidence>
<dbReference type="PROSITE" id="PS00211">
    <property type="entry name" value="ABC_TRANSPORTER_1"/>
    <property type="match status" value="1"/>
</dbReference>
<keyword evidence="2" id="KW-0813">Transport</keyword>
<dbReference type="Gene3D" id="3.40.50.300">
    <property type="entry name" value="P-loop containing nucleotide triphosphate hydrolases"/>
    <property type="match status" value="1"/>
</dbReference>
<dbReference type="InterPro" id="IPR003593">
    <property type="entry name" value="AAA+_ATPase"/>
</dbReference>
<dbReference type="InterPro" id="IPR003439">
    <property type="entry name" value="ABC_transporter-like_ATP-bd"/>
</dbReference>
<evidence type="ECO:0000256" key="2">
    <source>
        <dbReference type="ARBA" id="ARBA00022448"/>
    </source>
</evidence>
<dbReference type="InterPro" id="IPR027417">
    <property type="entry name" value="P-loop_NTPase"/>
</dbReference>
<dbReference type="Proteomes" id="UP001501523">
    <property type="component" value="Unassembled WGS sequence"/>
</dbReference>
<feature type="domain" description="ABC transporter" evidence="5">
    <location>
        <begin position="4"/>
        <end position="232"/>
    </location>
</feature>
<protein>
    <submittedName>
        <fullName evidence="6">ABC transporter ATP-binding protein</fullName>
    </submittedName>
</protein>
<evidence type="ECO:0000313" key="7">
    <source>
        <dbReference type="Proteomes" id="UP001501523"/>
    </source>
</evidence>
<sequence length="301" mass="33140">MYCLETKDIFHRYSNDDVVLDGISLQVPQGSIYGFLGPNGAGKTTTLRLILGLLRKQRGAISIFGKSFDAHRTEILRNVGSLIESPSLYDHLTATENLALLQKIYRVSRERIDKVLELVGLSGTGHKKISQFSLGMKQRLSIAVALLHGPSLLVLDEPTNGLDPNGIVEMRDLLKRLNREDGITIVISSHLLSEIEKLVTHVGIVHGGRMMFQGTLDELRLKRQQMAAVTLGTNDDRQALHILSEDAPNARIVDGRIVMPAMSNEQIAGINRRLVERGVDVHALGIAGGDLETIFMDLVGR</sequence>
<name>A0ABN1IBF0_9GAMM</name>
<dbReference type="PANTHER" id="PTHR43335">
    <property type="entry name" value="ABC TRANSPORTER, ATP-BINDING PROTEIN"/>
    <property type="match status" value="1"/>
</dbReference>
<keyword evidence="7" id="KW-1185">Reference proteome</keyword>
<dbReference type="Pfam" id="PF00005">
    <property type="entry name" value="ABC_tran"/>
    <property type="match status" value="1"/>
</dbReference>
<dbReference type="PANTHER" id="PTHR43335:SF4">
    <property type="entry name" value="ABC TRANSPORTER, ATP-BINDING PROTEIN"/>
    <property type="match status" value="1"/>
</dbReference>
<keyword evidence="4 6" id="KW-0067">ATP-binding</keyword>
<dbReference type="InterPro" id="IPR017871">
    <property type="entry name" value="ABC_transporter-like_CS"/>
</dbReference>
<dbReference type="PROSITE" id="PS50893">
    <property type="entry name" value="ABC_TRANSPORTER_2"/>
    <property type="match status" value="1"/>
</dbReference>
<reference evidence="7" key="1">
    <citation type="journal article" date="2019" name="Int. J. Syst. Evol. Microbiol.">
        <title>The Global Catalogue of Microorganisms (GCM) 10K type strain sequencing project: providing services to taxonomists for standard genome sequencing and annotation.</title>
        <authorList>
            <consortium name="The Broad Institute Genomics Platform"/>
            <consortium name="The Broad Institute Genome Sequencing Center for Infectious Disease"/>
            <person name="Wu L."/>
            <person name="Ma J."/>
        </authorList>
    </citation>
    <scope>NUCLEOTIDE SEQUENCE [LARGE SCALE GENOMIC DNA]</scope>
    <source>
        <strain evidence="7">JCM 15421</strain>
    </source>
</reference>
<evidence type="ECO:0000313" key="6">
    <source>
        <dbReference type="EMBL" id="GAA0704606.1"/>
    </source>
</evidence>
<accession>A0ABN1IBF0</accession>
<comment type="similarity">
    <text evidence="1">Belongs to the ABC transporter superfamily.</text>
</comment>
<evidence type="ECO:0000256" key="3">
    <source>
        <dbReference type="ARBA" id="ARBA00022741"/>
    </source>
</evidence>
<gene>
    <name evidence="6" type="ORF">GCM10009105_01560</name>
</gene>
<dbReference type="RefSeq" id="WP_343786145.1">
    <property type="nucleotide sequence ID" value="NZ_BAAAEU010000001.1"/>
</dbReference>
<keyword evidence="3" id="KW-0547">Nucleotide-binding</keyword>
<evidence type="ECO:0000256" key="1">
    <source>
        <dbReference type="ARBA" id="ARBA00005417"/>
    </source>
</evidence>
<dbReference type="EMBL" id="BAAAEU010000001">
    <property type="protein sequence ID" value="GAA0704606.1"/>
    <property type="molecule type" value="Genomic_DNA"/>
</dbReference>
<dbReference type="SMART" id="SM00382">
    <property type="entry name" value="AAA"/>
    <property type="match status" value="1"/>
</dbReference>
<proteinExistence type="inferred from homology"/>
<dbReference type="GO" id="GO:0005524">
    <property type="term" value="F:ATP binding"/>
    <property type="evidence" value="ECO:0007669"/>
    <property type="project" value="UniProtKB-KW"/>
</dbReference>